<name>A0A5B7FSP5_PORTR</name>
<dbReference type="Proteomes" id="UP000324222">
    <property type="component" value="Unassembled WGS sequence"/>
</dbReference>
<comment type="caution">
    <text evidence="2">The sequence shown here is derived from an EMBL/GenBank/DDBJ whole genome shotgun (WGS) entry which is preliminary data.</text>
</comment>
<feature type="region of interest" description="Disordered" evidence="1">
    <location>
        <begin position="1"/>
        <end position="20"/>
    </location>
</feature>
<proteinExistence type="predicted"/>
<evidence type="ECO:0000256" key="1">
    <source>
        <dbReference type="SAM" id="MobiDB-lite"/>
    </source>
</evidence>
<evidence type="ECO:0000313" key="2">
    <source>
        <dbReference type="EMBL" id="MPC48299.1"/>
    </source>
</evidence>
<sequence>MWFPDVNDSGRDATLSPSSACWRPASPTSVQFPLGDEFMSEFALCHVTGSPPTQGAEWRERSSPALSVCNCNRFGTSPQHFCLDFVSGARIGPCSSLDREEIEGYLSACDRPAPAFLRSCFGQHTSIHWGSPMFL</sequence>
<organism evidence="2 3">
    <name type="scientific">Portunus trituberculatus</name>
    <name type="common">Swimming crab</name>
    <name type="synonym">Neptunus trituberculatus</name>
    <dbReference type="NCBI Taxonomy" id="210409"/>
    <lineage>
        <taxon>Eukaryota</taxon>
        <taxon>Metazoa</taxon>
        <taxon>Ecdysozoa</taxon>
        <taxon>Arthropoda</taxon>
        <taxon>Crustacea</taxon>
        <taxon>Multicrustacea</taxon>
        <taxon>Malacostraca</taxon>
        <taxon>Eumalacostraca</taxon>
        <taxon>Eucarida</taxon>
        <taxon>Decapoda</taxon>
        <taxon>Pleocyemata</taxon>
        <taxon>Brachyura</taxon>
        <taxon>Eubrachyura</taxon>
        <taxon>Portunoidea</taxon>
        <taxon>Portunidae</taxon>
        <taxon>Portuninae</taxon>
        <taxon>Portunus</taxon>
    </lineage>
</organism>
<dbReference type="EMBL" id="VSRR010008207">
    <property type="protein sequence ID" value="MPC48299.1"/>
    <property type="molecule type" value="Genomic_DNA"/>
</dbReference>
<keyword evidence="3" id="KW-1185">Reference proteome</keyword>
<gene>
    <name evidence="2" type="ORF">E2C01_042067</name>
</gene>
<accession>A0A5B7FSP5</accession>
<protein>
    <submittedName>
        <fullName evidence="2">Uncharacterized protein</fullName>
    </submittedName>
</protein>
<evidence type="ECO:0000313" key="3">
    <source>
        <dbReference type="Proteomes" id="UP000324222"/>
    </source>
</evidence>
<reference evidence="2 3" key="1">
    <citation type="submission" date="2019-05" db="EMBL/GenBank/DDBJ databases">
        <title>Another draft genome of Portunus trituberculatus and its Hox gene families provides insights of decapod evolution.</title>
        <authorList>
            <person name="Jeong J.-H."/>
            <person name="Song I."/>
            <person name="Kim S."/>
            <person name="Choi T."/>
            <person name="Kim D."/>
            <person name="Ryu S."/>
            <person name="Kim W."/>
        </authorList>
    </citation>
    <scope>NUCLEOTIDE SEQUENCE [LARGE SCALE GENOMIC DNA]</scope>
    <source>
        <tissue evidence="2">Muscle</tissue>
    </source>
</reference>
<dbReference type="AlphaFoldDB" id="A0A5B7FSP5"/>